<dbReference type="AlphaFoldDB" id="A0A285TFX7"/>
<dbReference type="InterPro" id="IPR051310">
    <property type="entry name" value="MCP_chemotaxis"/>
</dbReference>
<dbReference type="Proteomes" id="UP000219111">
    <property type="component" value="Unassembled WGS sequence"/>
</dbReference>
<dbReference type="Pfam" id="PF00015">
    <property type="entry name" value="MCPsignal"/>
    <property type="match status" value="1"/>
</dbReference>
<keyword evidence="3" id="KW-0807">Transducer</keyword>
<dbReference type="PROSITE" id="PS50111">
    <property type="entry name" value="CHEMOTAXIS_TRANSDUC_2"/>
    <property type="match status" value="1"/>
</dbReference>
<evidence type="ECO:0000256" key="3">
    <source>
        <dbReference type="PROSITE-ProRule" id="PRU00284"/>
    </source>
</evidence>
<dbReference type="GO" id="GO:0006935">
    <property type="term" value="P:chemotaxis"/>
    <property type="evidence" value="ECO:0007669"/>
    <property type="project" value="UniProtKB-KW"/>
</dbReference>
<protein>
    <submittedName>
        <fullName evidence="5">Methyl-accepting chemotaxis protein (MCP) signalling protein</fullName>
    </submittedName>
</protein>
<organism evidence="5 6">
    <name type="scientific">Rhodobacter maris</name>
    <dbReference type="NCBI Taxonomy" id="446682"/>
    <lineage>
        <taxon>Bacteria</taxon>
        <taxon>Pseudomonadati</taxon>
        <taxon>Pseudomonadota</taxon>
        <taxon>Alphaproteobacteria</taxon>
        <taxon>Rhodobacterales</taxon>
        <taxon>Rhodobacter group</taxon>
        <taxon>Rhodobacter</taxon>
    </lineage>
</organism>
<keyword evidence="6" id="KW-1185">Reference proteome</keyword>
<evidence type="ECO:0000259" key="4">
    <source>
        <dbReference type="PROSITE" id="PS50111"/>
    </source>
</evidence>
<evidence type="ECO:0000256" key="1">
    <source>
        <dbReference type="ARBA" id="ARBA00022500"/>
    </source>
</evidence>
<proteinExistence type="inferred from homology"/>
<keyword evidence="1" id="KW-0145">Chemotaxis</keyword>
<name>A0A285TFX7_9RHOB</name>
<dbReference type="PANTHER" id="PTHR43531">
    <property type="entry name" value="PROTEIN ICFG"/>
    <property type="match status" value="1"/>
</dbReference>
<accession>A0A285TFX7</accession>
<dbReference type="PANTHER" id="PTHR43531:SF11">
    <property type="entry name" value="METHYL-ACCEPTING CHEMOTAXIS PROTEIN 3"/>
    <property type="match status" value="1"/>
</dbReference>
<dbReference type="OrthoDB" id="9765776at2"/>
<dbReference type="GO" id="GO:0016020">
    <property type="term" value="C:membrane"/>
    <property type="evidence" value="ECO:0007669"/>
    <property type="project" value="InterPro"/>
</dbReference>
<evidence type="ECO:0000313" key="6">
    <source>
        <dbReference type="Proteomes" id="UP000219111"/>
    </source>
</evidence>
<dbReference type="GO" id="GO:0007165">
    <property type="term" value="P:signal transduction"/>
    <property type="evidence" value="ECO:0007669"/>
    <property type="project" value="UniProtKB-KW"/>
</dbReference>
<dbReference type="PRINTS" id="PR00260">
    <property type="entry name" value="CHEMTRNSDUCR"/>
</dbReference>
<dbReference type="EMBL" id="OBMT01000021">
    <property type="protein sequence ID" value="SOC21039.1"/>
    <property type="molecule type" value="Genomic_DNA"/>
</dbReference>
<dbReference type="InterPro" id="IPR004089">
    <property type="entry name" value="MCPsignal_dom"/>
</dbReference>
<gene>
    <name evidence="5" type="ORF">SAMN05877831_1217</name>
</gene>
<dbReference type="RefSeq" id="WP_097071419.1">
    <property type="nucleotide sequence ID" value="NZ_OBMT01000021.1"/>
</dbReference>
<dbReference type="SUPFAM" id="SSF58104">
    <property type="entry name" value="Methyl-accepting chemotaxis protein (MCP) signaling domain"/>
    <property type="match status" value="1"/>
</dbReference>
<reference evidence="6" key="1">
    <citation type="submission" date="2017-08" db="EMBL/GenBank/DDBJ databases">
        <authorList>
            <person name="Varghese N."/>
            <person name="Submissions S."/>
        </authorList>
    </citation>
    <scope>NUCLEOTIDE SEQUENCE [LARGE SCALE GENOMIC DNA]</scope>
    <source>
        <strain evidence="6">JA276</strain>
    </source>
</reference>
<feature type="domain" description="Methyl-accepting transducer" evidence="4">
    <location>
        <begin position="35"/>
        <end position="263"/>
    </location>
</feature>
<dbReference type="GO" id="GO:0004888">
    <property type="term" value="F:transmembrane signaling receptor activity"/>
    <property type="evidence" value="ECO:0007669"/>
    <property type="project" value="InterPro"/>
</dbReference>
<dbReference type="InterPro" id="IPR004090">
    <property type="entry name" value="Chemotax_Me-accpt_rcpt"/>
</dbReference>
<evidence type="ECO:0000256" key="2">
    <source>
        <dbReference type="ARBA" id="ARBA00029447"/>
    </source>
</evidence>
<evidence type="ECO:0000313" key="5">
    <source>
        <dbReference type="EMBL" id="SOC21039.1"/>
    </source>
</evidence>
<sequence length="348" mass="37407">MGRVLAAEHDPYEISPASNPWASHLPALLDLLDGLARNAVNDTNATSLGFLNHLRQIEDRVLAANQGTAAFLERLGDIDKLAAGQEQERQMLDRALHEAIDFGARVRADILASHHALRSISGAIEQMNGELVRIGRISKEIGILSVNASIESARAGDAGLGFSVIAQSIRGLANDTQSITERLRPLVHKMHSEVQANGFEAGRSALDASGSKLADQLTDQGALLSEVAQKMAGMSTSYADLIDVKRQRNAASRKAGEQLEDEIRSALASAQTGDIIRQQIELIIDVIGQMRAIAQTAPDNTTVDVQLGALMESIANSYVMKIQHDVHQGVTGMAAAQPSEDLPRFELF</sequence>
<comment type="similarity">
    <text evidence="2">Belongs to the methyl-accepting chemotaxis (MCP) protein family.</text>
</comment>
<dbReference type="Gene3D" id="1.10.287.950">
    <property type="entry name" value="Methyl-accepting chemotaxis protein"/>
    <property type="match status" value="1"/>
</dbReference>